<comment type="caution">
    <text evidence="1">The sequence shown here is derived from an EMBL/GenBank/DDBJ whole genome shotgun (WGS) entry which is preliminary data.</text>
</comment>
<dbReference type="AlphaFoldDB" id="A0A8S3ZRB3"/>
<accession>A0A8S3ZRB3</accession>
<keyword evidence="2" id="KW-1185">Reference proteome</keyword>
<evidence type="ECO:0000313" key="1">
    <source>
        <dbReference type="EMBL" id="CAG5129906.1"/>
    </source>
</evidence>
<proteinExistence type="predicted"/>
<name>A0A8S3ZRB3_9EUPU</name>
<protein>
    <submittedName>
        <fullName evidence="1">Uncharacterized protein</fullName>
    </submittedName>
</protein>
<feature type="non-terminal residue" evidence="1">
    <location>
        <position position="1"/>
    </location>
</feature>
<reference evidence="1" key="1">
    <citation type="submission" date="2021-04" db="EMBL/GenBank/DDBJ databases">
        <authorList>
            <consortium name="Molecular Ecology Group"/>
        </authorList>
    </citation>
    <scope>NUCLEOTIDE SEQUENCE</scope>
</reference>
<dbReference type="EMBL" id="CAJHNH020003746">
    <property type="protein sequence ID" value="CAG5129906.1"/>
    <property type="molecule type" value="Genomic_DNA"/>
</dbReference>
<feature type="non-terminal residue" evidence="1">
    <location>
        <position position="79"/>
    </location>
</feature>
<organism evidence="1 2">
    <name type="scientific">Candidula unifasciata</name>
    <dbReference type="NCBI Taxonomy" id="100452"/>
    <lineage>
        <taxon>Eukaryota</taxon>
        <taxon>Metazoa</taxon>
        <taxon>Spiralia</taxon>
        <taxon>Lophotrochozoa</taxon>
        <taxon>Mollusca</taxon>
        <taxon>Gastropoda</taxon>
        <taxon>Heterobranchia</taxon>
        <taxon>Euthyneura</taxon>
        <taxon>Panpulmonata</taxon>
        <taxon>Eupulmonata</taxon>
        <taxon>Stylommatophora</taxon>
        <taxon>Helicina</taxon>
        <taxon>Helicoidea</taxon>
        <taxon>Geomitridae</taxon>
        <taxon>Candidula</taxon>
    </lineage>
</organism>
<sequence length="79" mass="8783">QIEPLSVSDTYDKFKKKKLKAKSLFPVTSSALNHSKAVLHEDILDLSRILAGSADIVDNKPHLGLFTDRLGAHRCLLQE</sequence>
<gene>
    <name evidence="1" type="ORF">CUNI_LOCUS15464</name>
</gene>
<evidence type="ECO:0000313" key="2">
    <source>
        <dbReference type="Proteomes" id="UP000678393"/>
    </source>
</evidence>
<dbReference type="Proteomes" id="UP000678393">
    <property type="component" value="Unassembled WGS sequence"/>
</dbReference>